<dbReference type="InterPro" id="IPR010844">
    <property type="entry name" value="Occludin_ELL"/>
</dbReference>
<dbReference type="PANTHER" id="PTHR23288">
    <property type="entry name" value="OCCLUDIN AND RNA POLYMERASE II ELONGATION FACTOR ELL"/>
    <property type="match status" value="1"/>
</dbReference>
<reference evidence="5" key="1">
    <citation type="submission" date="2025-08" db="UniProtKB">
        <authorList>
            <consortium name="Ensembl"/>
        </authorList>
    </citation>
    <scope>IDENTIFICATION</scope>
</reference>
<feature type="compositionally biased region" description="Pro residues" evidence="3">
    <location>
        <begin position="92"/>
        <end position="101"/>
    </location>
</feature>
<evidence type="ECO:0000256" key="3">
    <source>
        <dbReference type="SAM" id="MobiDB-lite"/>
    </source>
</evidence>
<sequence>QTEPASSRVRGELGAPGPPAGASSDLARLQARPFCRVHRQLADHPRHARAAASLARPARPPQGRPKRRLPEADAYPGEPQDPRLSGDLQTRPPGPGPPRLVPPVQETSPPRALCEPQPGAHRARPKKIVFEDELPSRALLGTRSLLKPSLGGLGQGPNPVPDYELKYPQVRSERERSRLCCSLPGPVHRVLGAQQEVGCARAKLRQLETLLNSLPRPRSQKEAQLAARVWREFKKKQTDPSFLDKQARCHYLKGKLRHLKIQIQKFDEQGDQKSSVYF</sequence>
<gene>
    <name evidence="5" type="primary">OCEL1</name>
</gene>
<evidence type="ECO:0000256" key="1">
    <source>
        <dbReference type="ARBA" id="ARBA00009171"/>
    </source>
</evidence>
<proteinExistence type="inferred from homology"/>
<dbReference type="SUPFAM" id="SSF144292">
    <property type="entry name" value="occludin/ELL-like"/>
    <property type="match status" value="1"/>
</dbReference>
<accession>A0A667FZX0</accession>
<feature type="region of interest" description="Disordered" evidence="3">
    <location>
        <begin position="1"/>
        <end position="124"/>
    </location>
</feature>
<dbReference type="Ensembl" id="ENSLCNT00005007202.1">
    <property type="protein sequence ID" value="ENSLCNP00005006409.1"/>
    <property type="gene ID" value="ENSLCNG00005004262.1"/>
</dbReference>
<dbReference type="GO" id="GO:0070830">
    <property type="term" value="P:bicellular tight junction assembly"/>
    <property type="evidence" value="ECO:0007669"/>
    <property type="project" value="TreeGrafter"/>
</dbReference>
<dbReference type="GO" id="GO:0005923">
    <property type="term" value="C:bicellular tight junction"/>
    <property type="evidence" value="ECO:0007669"/>
    <property type="project" value="TreeGrafter"/>
</dbReference>
<organism evidence="5 6">
    <name type="scientific">Lynx canadensis</name>
    <name type="common">Canada lynx</name>
    <name type="synonym">Felis canadensis</name>
    <dbReference type="NCBI Taxonomy" id="61383"/>
    <lineage>
        <taxon>Eukaryota</taxon>
        <taxon>Metazoa</taxon>
        <taxon>Chordata</taxon>
        <taxon>Craniata</taxon>
        <taxon>Vertebrata</taxon>
        <taxon>Euteleostomi</taxon>
        <taxon>Mammalia</taxon>
        <taxon>Eutheria</taxon>
        <taxon>Laurasiatheria</taxon>
        <taxon>Carnivora</taxon>
        <taxon>Feliformia</taxon>
        <taxon>Felidae</taxon>
        <taxon>Felinae</taxon>
        <taxon>Lynx</taxon>
    </lineage>
</organism>
<evidence type="ECO:0000313" key="5">
    <source>
        <dbReference type="Ensembl" id="ENSLCNP00005006409.1"/>
    </source>
</evidence>
<feature type="domain" description="OCEL" evidence="4">
    <location>
        <begin position="161"/>
        <end position="271"/>
    </location>
</feature>
<name>A0A667FZX0_LYNCA</name>
<dbReference type="InterPro" id="IPR031176">
    <property type="entry name" value="ELL/occludin"/>
</dbReference>
<dbReference type="GO" id="GO:0016324">
    <property type="term" value="C:apical plasma membrane"/>
    <property type="evidence" value="ECO:0007669"/>
    <property type="project" value="TreeGrafter"/>
</dbReference>
<dbReference type="PANTHER" id="PTHR23288:SF15">
    <property type="entry name" value="OCCLUDIN_ELL DOMAIN-CONTAINING PROTEIN 1"/>
    <property type="match status" value="1"/>
</dbReference>
<dbReference type="GO" id="GO:0031410">
    <property type="term" value="C:cytoplasmic vesicle"/>
    <property type="evidence" value="ECO:0007669"/>
    <property type="project" value="TreeGrafter"/>
</dbReference>
<evidence type="ECO:0000313" key="6">
    <source>
        <dbReference type="Proteomes" id="UP000472241"/>
    </source>
</evidence>
<dbReference type="Pfam" id="PF07303">
    <property type="entry name" value="Occludin_ELL"/>
    <property type="match status" value="1"/>
</dbReference>
<comment type="similarity">
    <text evidence="1 2">Belongs to the ELL/occludin family.</text>
</comment>
<keyword evidence="6" id="KW-1185">Reference proteome</keyword>
<protein>
    <submittedName>
        <fullName evidence="5">Occludin/ELL domain containing 1</fullName>
    </submittedName>
</protein>
<dbReference type="Proteomes" id="UP000472241">
    <property type="component" value="Unplaced"/>
</dbReference>
<dbReference type="Gene3D" id="6.10.140.340">
    <property type="match status" value="1"/>
</dbReference>
<reference evidence="5" key="2">
    <citation type="submission" date="2025-09" db="UniProtKB">
        <authorList>
            <consortium name="Ensembl"/>
        </authorList>
    </citation>
    <scope>IDENTIFICATION</scope>
</reference>
<dbReference type="AlphaFoldDB" id="A0A667FZX0"/>
<dbReference type="PROSITE" id="PS51980">
    <property type="entry name" value="OCEL"/>
    <property type="match status" value="1"/>
</dbReference>
<evidence type="ECO:0000259" key="4">
    <source>
        <dbReference type="PROSITE" id="PS51980"/>
    </source>
</evidence>
<evidence type="ECO:0000256" key="2">
    <source>
        <dbReference type="PROSITE-ProRule" id="PRU01324"/>
    </source>
</evidence>